<keyword evidence="11" id="KW-1185">Reference proteome</keyword>
<evidence type="ECO:0000256" key="3">
    <source>
        <dbReference type="ARBA" id="ARBA00022617"/>
    </source>
</evidence>
<feature type="compositionally biased region" description="Polar residues" evidence="8">
    <location>
        <begin position="1"/>
        <end position="13"/>
    </location>
</feature>
<protein>
    <submittedName>
        <fullName evidence="10">Chloroperoxidase</fullName>
    </submittedName>
</protein>
<dbReference type="OrthoDB" id="407298at2759"/>
<name>A0A9P5PNA4_9AGAR</name>
<feature type="compositionally biased region" description="Low complexity" evidence="8">
    <location>
        <begin position="204"/>
        <end position="215"/>
    </location>
</feature>
<dbReference type="Pfam" id="PF01328">
    <property type="entry name" value="Peroxidase_2"/>
    <property type="match status" value="1"/>
</dbReference>
<keyword evidence="4" id="KW-0479">Metal-binding</keyword>
<keyword evidence="3" id="KW-0349">Heme</keyword>
<evidence type="ECO:0000259" key="9">
    <source>
        <dbReference type="PROSITE" id="PS51405"/>
    </source>
</evidence>
<comment type="similarity">
    <text evidence="7">Belongs to the chloroperoxidase family.</text>
</comment>
<evidence type="ECO:0000256" key="4">
    <source>
        <dbReference type="ARBA" id="ARBA00022723"/>
    </source>
</evidence>
<evidence type="ECO:0000256" key="5">
    <source>
        <dbReference type="ARBA" id="ARBA00023002"/>
    </source>
</evidence>
<dbReference type="Proteomes" id="UP000772434">
    <property type="component" value="Unassembled WGS sequence"/>
</dbReference>
<dbReference type="SUPFAM" id="SSF47571">
    <property type="entry name" value="Cloroperoxidase"/>
    <property type="match status" value="1"/>
</dbReference>
<feature type="region of interest" description="Disordered" evidence="8">
    <location>
        <begin position="178"/>
        <end position="215"/>
    </location>
</feature>
<proteinExistence type="inferred from homology"/>
<dbReference type="AlphaFoldDB" id="A0A9P5PNA4"/>
<feature type="domain" description="Heme haloperoxidase family profile" evidence="9">
    <location>
        <begin position="34"/>
        <end position="276"/>
    </location>
</feature>
<evidence type="ECO:0000256" key="6">
    <source>
        <dbReference type="ARBA" id="ARBA00023004"/>
    </source>
</evidence>
<sequence>MSGTPNSTYSRSTLPPGHPPVHEHLDGQCPIAGNTHKYCPPQEGDVRSVCPALNTMANHGYIPRDGQNLTFSTLFHGLKECYGLSSTLATVLVTGGFLAIKRLPFRIPGLSDHIRVKNPDGSESPGGVVNLHLIGLHNAVEHDASLVHLNTPSPKKYAPVQIQDPWVPKLVGDILPPVEGYSPYDDEEEPNTPNTPDSNHSRQYSTSTESSGYYSPVSAVPSLRRYFDNPLYLTTLVDEADVGRMRARRQREILPTNSMLCTPKSRAEKCLSSSASGARRTMERRVSLSRGFCNG</sequence>
<dbReference type="GO" id="GO:0046872">
    <property type="term" value="F:metal ion binding"/>
    <property type="evidence" value="ECO:0007669"/>
    <property type="project" value="UniProtKB-KW"/>
</dbReference>
<evidence type="ECO:0000313" key="11">
    <source>
        <dbReference type="Proteomes" id="UP000772434"/>
    </source>
</evidence>
<evidence type="ECO:0000256" key="2">
    <source>
        <dbReference type="ARBA" id="ARBA00022559"/>
    </source>
</evidence>
<keyword evidence="2" id="KW-0575">Peroxidase</keyword>
<organism evidence="10 11">
    <name type="scientific">Rhodocollybia butyracea</name>
    <dbReference type="NCBI Taxonomy" id="206335"/>
    <lineage>
        <taxon>Eukaryota</taxon>
        <taxon>Fungi</taxon>
        <taxon>Dikarya</taxon>
        <taxon>Basidiomycota</taxon>
        <taxon>Agaricomycotina</taxon>
        <taxon>Agaricomycetes</taxon>
        <taxon>Agaricomycetidae</taxon>
        <taxon>Agaricales</taxon>
        <taxon>Marasmiineae</taxon>
        <taxon>Omphalotaceae</taxon>
        <taxon>Rhodocollybia</taxon>
    </lineage>
</organism>
<dbReference type="PANTHER" id="PTHR33577">
    <property type="entry name" value="STERIGMATOCYSTIN BIOSYNTHESIS PEROXIDASE STCC-RELATED"/>
    <property type="match status" value="1"/>
</dbReference>
<dbReference type="GO" id="GO:0004601">
    <property type="term" value="F:peroxidase activity"/>
    <property type="evidence" value="ECO:0007669"/>
    <property type="project" value="UniProtKB-KW"/>
</dbReference>
<dbReference type="InterPro" id="IPR000028">
    <property type="entry name" value="Chloroperoxidase"/>
</dbReference>
<comment type="caution">
    <text evidence="10">The sequence shown here is derived from an EMBL/GenBank/DDBJ whole genome shotgun (WGS) entry which is preliminary data.</text>
</comment>
<dbReference type="EMBL" id="JADNRY010000108">
    <property type="protein sequence ID" value="KAF9065140.1"/>
    <property type="molecule type" value="Genomic_DNA"/>
</dbReference>
<dbReference type="PANTHER" id="PTHR33577:SF9">
    <property type="entry name" value="PEROXIDASE STCC"/>
    <property type="match status" value="1"/>
</dbReference>
<keyword evidence="5" id="KW-0560">Oxidoreductase</keyword>
<feature type="compositionally biased region" description="Polar residues" evidence="8">
    <location>
        <begin position="191"/>
        <end position="203"/>
    </location>
</feature>
<evidence type="ECO:0000256" key="7">
    <source>
        <dbReference type="ARBA" id="ARBA00025795"/>
    </source>
</evidence>
<dbReference type="Gene3D" id="1.10.489.10">
    <property type="entry name" value="Chloroperoxidase-like"/>
    <property type="match status" value="1"/>
</dbReference>
<dbReference type="InterPro" id="IPR036851">
    <property type="entry name" value="Chloroperoxidase-like_sf"/>
</dbReference>
<evidence type="ECO:0000256" key="1">
    <source>
        <dbReference type="ARBA" id="ARBA00001970"/>
    </source>
</evidence>
<keyword evidence="6" id="KW-0408">Iron</keyword>
<evidence type="ECO:0000313" key="10">
    <source>
        <dbReference type="EMBL" id="KAF9065140.1"/>
    </source>
</evidence>
<reference evidence="10" key="1">
    <citation type="submission" date="2020-11" db="EMBL/GenBank/DDBJ databases">
        <authorList>
            <consortium name="DOE Joint Genome Institute"/>
            <person name="Ahrendt S."/>
            <person name="Riley R."/>
            <person name="Andreopoulos W."/>
            <person name="Labutti K."/>
            <person name="Pangilinan J."/>
            <person name="Ruiz-Duenas F.J."/>
            <person name="Barrasa J.M."/>
            <person name="Sanchez-Garcia M."/>
            <person name="Camarero S."/>
            <person name="Miyauchi S."/>
            <person name="Serrano A."/>
            <person name="Linde D."/>
            <person name="Babiker R."/>
            <person name="Drula E."/>
            <person name="Ayuso-Fernandez I."/>
            <person name="Pacheco R."/>
            <person name="Padilla G."/>
            <person name="Ferreira P."/>
            <person name="Barriuso J."/>
            <person name="Kellner H."/>
            <person name="Castanera R."/>
            <person name="Alfaro M."/>
            <person name="Ramirez L."/>
            <person name="Pisabarro A.G."/>
            <person name="Kuo A."/>
            <person name="Tritt A."/>
            <person name="Lipzen A."/>
            <person name="He G."/>
            <person name="Yan M."/>
            <person name="Ng V."/>
            <person name="Cullen D."/>
            <person name="Martin F."/>
            <person name="Rosso M.-N."/>
            <person name="Henrissat B."/>
            <person name="Hibbett D."/>
            <person name="Martinez A.T."/>
            <person name="Grigoriev I.V."/>
        </authorList>
    </citation>
    <scope>NUCLEOTIDE SEQUENCE</scope>
    <source>
        <strain evidence="10">AH 40177</strain>
    </source>
</reference>
<feature type="region of interest" description="Disordered" evidence="8">
    <location>
        <begin position="1"/>
        <end position="26"/>
    </location>
</feature>
<comment type="cofactor">
    <cofactor evidence="1">
        <name>heme b</name>
        <dbReference type="ChEBI" id="CHEBI:60344"/>
    </cofactor>
</comment>
<evidence type="ECO:0000256" key="8">
    <source>
        <dbReference type="SAM" id="MobiDB-lite"/>
    </source>
</evidence>
<accession>A0A9P5PNA4</accession>
<dbReference type="PROSITE" id="PS51405">
    <property type="entry name" value="HEME_HALOPEROXIDASE"/>
    <property type="match status" value="1"/>
</dbReference>
<gene>
    <name evidence="10" type="ORF">BDP27DRAFT_75192</name>
</gene>